<organism evidence="8 9">
    <name type="scientific">Lacticaseibacillus manihotivorans DSM 13343 = JCM 12514</name>
    <dbReference type="NCBI Taxonomy" id="1423769"/>
    <lineage>
        <taxon>Bacteria</taxon>
        <taxon>Bacillati</taxon>
        <taxon>Bacillota</taxon>
        <taxon>Bacilli</taxon>
        <taxon>Lactobacillales</taxon>
        <taxon>Lactobacillaceae</taxon>
        <taxon>Lacticaseibacillus</taxon>
    </lineage>
</organism>
<evidence type="ECO:0000259" key="7">
    <source>
        <dbReference type="PROSITE" id="PS50850"/>
    </source>
</evidence>
<keyword evidence="5 6" id="KW-0472">Membrane</keyword>
<evidence type="ECO:0000313" key="8">
    <source>
        <dbReference type="EMBL" id="KRL45068.1"/>
    </source>
</evidence>
<accession>A0A0R1QKE4</accession>
<evidence type="ECO:0000256" key="1">
    <source>
        <dbReference type="ARBA" id="ARBA00004651"/>
    </source>
</evidence>
<evidence type="ECO:0000256" key="3">
    <source>
        <dbReference type="ARBA" id="ARBA00022692"/>
    </source>
</evidence>
<comment type="subcellular location">
    <subcellularLocation>
        <location evidence="1">Cell membrane</location>
        <topology evidence="1">Multi-pass membrane protein</topology>
    </subcellularLocation>
</comment>
<evidence type="ECO:0000313" key="9">
    <source>
        <dbReference type="Proteomes" id="UP000051790"/>
    </source>
</evidence>
<dbReference type="SUPFAM" id="SSF103473">
    <property type="entry name" value="MFS general substrate transporter"/>
    <property type="match status" value="1"/>
</dbReference>
<dbReference type="GO" id="GO:0005886">
    <property type="term" value="C:plasma membrane"/>
    <property type="evidence" value="ECO:0007669"/>
    <property type="project" value="UniProtKB-SubCell"/>
</dbReference>
<proteinExistence type="predicted"/>
<dbReference type="Gene3D" id="1.20.1250.20">
    <property type="entry name" value="MFS general substrate transporter like domains"/>
    <property type="match status" value="1"/>
</dbReference>
<keyword evidence="2" id="KW-0813">Transport</keyword>
<keyword evidence="4 6" id="KW-1133">Transmembrane helix</keyword>
<reference evidence="8 9" key="1">
    <citation type="journal article" date="2015" name="Genome Announc.">
        <title>Expanding the biotechnology potential of lactobacilli through comparative genomics of 213 strains and associated genera.</title>
        <authorList>
            <person name="Sun Z."/>
            <person name="Harris H.M."/>
            <person name="McCann A."/>
            <person name="Guo C."/>
            <person name="Argimon S."/>
            <person name="Zhang W."/>
            <person name="Yang X."/>
            <person name="Jeffery I.B."/>
            <person name="Cooney J.C."/>
            <person name="Kagawa T.F."/>
            <person name="Liu W."/>
            <person name="Song Y."/>
            <person name="Salvetti E."/>
            <person name="Wrobel A."/>
            <person name="Rasinkangas P."/>
            <person name="Parkhill J."/>
            <person name="Rea M.C."/>
            <person name="O'Sullivan O."/>
            <person name="Ritari J."/>
            <person name="Douillard F.P."/>
            <person name="Paul Ross R."/>
            <person name="Yang R."/>
            <person name="Briner A.E."/>
            <person name="Felis G.E."/>
            <person name="de Vos W.M."/>
            <person name="Barrangou R."/>
            <person name="Klaenhammer T.R."/>
            <person name="Caufield P.W."/>
            <person name="Cui Y."/>
            <person name="Zhang H."/>
            <person name="O'Toole P.W."/>
        </authorList>
    </citation>
    <scope>NUCLEOTIDE SEQUENCE [LARGE SCALE GENOMIC DNA]</scope>
    <source>
        <strain evidence="8 9">DSM 13343</strain>
    </source>
</reference>
<gene>
    <name evidence="8" type="ORF">FD01_GL000857</name>
</gene>
<comment type="caution">
    <text evidence="8">The sequence shown here is derived from an EMBL/GenBank/DDBJ whole genome shotgun (WGS) entry which is preliminary data.</text>
</comment>
<dbReference type="GO" id="GO:0022857">
    <property type="term" value="F:transmembrane transporter activity"/>
    <property type="evidence" value="ECO:0007669"/>
    <property type="project" value="InterPro"/>
</dbReference>
<dbReference type="InterPro" id="IPR036259">
    <property type="entry name" value="MFS_trans_sf"/>
</dbReference>
<keyword evidence="3 6" id="KW-0812">Transmembrane</keyword>
<evidence type="ECO:0000256" key="5">
    <source>
        <dbReference type="ARBA" id="ARBA00023136"/>
    </source>
</evidence>
<feature type="transmembrane region" description="Helical" evidence="6">
    <location>
        <begin position="44"/>
        <end position="68"/>
    </location>
</feature>
<dbReference type="Proteomes" id="UP000051790">
    <property type="component" value="Unassembled WGS sequence"/>
</dbReference>
<protein>
    <recommendedName>
        <fullName evidence="7">Major facilitator superfamily (MFS) profile domain-containing protein</fullName>
    </recommendedName>
</protein>
<feature type="transmembrane region" description="Helical" evidence="6">
    <location>
        <begin position="80"/>
        <end position="99"/>
    </location>
</feature>
<sequence>MLLLAFGKSLPAVISLTLFGVFAVILSAGLVADYPYTSELFDSAVRGTGVGMVVTFSRIGAAAGTFLLPIITNAFHVQTAMGICGVILVFAASFCFGVAPETSPKILHDRQLQKV</sequence>
<keyword evidence="9" id="KW-1185">Reference proteome</keyword>
<dbReference type="InterPro" id="IPR020846">
    <property type="entry name" value="MFS_dom"/>
</dbReference>
<feature type="domain" description="Major facilitator superfamily (MFS) profile" evidence="7">
    <location>
        <begin position="1"/>
        <end position="103"/>
    </location>
</feature>
<dbReference type="EMBL" id="AZEU01000134">
    <property type="protein sequence ID" value="KRL45068.1"/>
    <property type="molecule type" value="Genomic_DNA"/>
</dbReference>
<evidence type="ECO:0000256" key="4">
    <source>
        <dbReference type="ARBA" id="ARBA00022989"/>
    </source>
</evidence>
<feature type="transmembrane region" description="Helical" evidence="6">
    <location>
        <begin position="12"/>
        <end position="32"/>
    </location>
</feature>
<dbReference type="PROSITE" id="PS50850">
    <property type="entry name" value="MFS"/>
    <property type="match status" value="1"/>
</dbReference>
<dbReference type="AlphaFoldDB" id="A0A0R1QKE4"/>
<name>A0A0R1QKE4_9LACO</name>
<evidence type="ECO:0000256" key="6">
    <source>
        <dbReference type="SAM" id="Phobius"/>
    </source>
</evidence>
<dbReference type="PATRIC" id="fig|1423769.4.peg.918"/>
<evidence type="ECO:0000256" key="2">
    <source>
        <dbReference type="ARBA" id="ARBA00022448"/>
    </source>
</evidence>